<sequence>MSNFTSGPSSQQDDSELDLGQIFGILWDGKWKILVVCFLAACISAFIALNTPPVYQANALLQLEERAGQNPFPGGLEDFGGNAPQSVTEIEIIKSRLVLGQAVAEQNLDWVSYPQKLPVFGHILSKFGLFGYSPEFLLPYAQADEKIELSFLQVPPEWLNLPLILTKTPQGYDLLLPDTRTVSGQVDTLLVDEQSGFSLLVSQLVGQTGRKFEIFQRSEAAAIFHLRSSLAVSEHGRKSGILNFTFNSGNKGDAQRALRAIVNSYLRQNISRNSAEAENSLQFIEARIPEVRTIVDNAEAKLKKLQSERNTLDLSFETLSLLEQMTQIETDLAALATAEEEVKRKYTPNHPVYKDLLVQKGSLESRLAALKEKSLDLPQTQREVYDITQELELARETYSKLLIRAQELRVVKASTIGNVRVIDQAQTATQPVAPSKSKIVALGTLVGLIVGFALTFISEIAKTGISKSSDIEELHLPVFAVVNKVAEKKPTKINGVKKWSLIAEDDPTDIAVEAFRSMRTSLHFGMLDRASKTLAITGPSPEIGKSFCAANLAAVSAQAGQRVCLIDADLRRGQMRNYFGLPKSQVGLSEYLAEEKTLEEVLVPSSVSGLSTITTGTYPPNPSELLMRPMFSTLLTNLAKSFDLIIVDCPPVLAVTDPIVISKHAGMTLAVVRYGKTTQREMQAIMRDYEVAGETFSGAIFNAYEQPKRQSYDSYDYRYAYDKRS</sequence>
<comment type="similarity">
    <text evidence="2">Belongs to the etk/wzc family.</text>
</comment>
<dbReference type="PANTHER" id="PTHR32309:SF32">
    <property type="entry name" value="TYROSINE-PROTEIN KINASE ETK-RELATED"/>
    <property type="match status" value="1"/>
</dbReference>
<dbReference type="CDD" id="cd05387">
    <property type="entry name" value="BY-kinase"/>
    <property type="match status" value="1"/>
</dbReference>
<evidence type="ECO:0000256" key="3">
    <source>
        <dbReference type="ARBA" id="ARBA00022475"/>
    </source>
</evidence>
<comment type="subcellular location">
    <subcellularLocation>
        <location evidence="1">Cell inner membrane</location>
        <topology evidence="1">Multi-pass membrane protein</topology>
    </subcellularLocation>
</comment>
<keyword evidence="20" id="KW-1185">Reference proteome</keyword>
<evidence type="ECO:0000259" key="18">
    <source>
        <dbReference type="Pfam" id="PF13807"/>
    </source>
</evidence>
<comment type="caution">
    <text evidence="19">The sequence shown here is derived from an EMBL/GenBank/DDBJ whole genome shotgun (WGS) entry which is preliminary data.</text>
</comment>
<comment type="catalytic activity">
    <reaction evidence="13">
        <text>L-tyrosyl-[protein] + ATP = O-phospho-L-tyrosyl-[protein] + ADP + H(+)</text>
        <dbReference type="Rhea" id="RHEA:10596"/>
        <dbReference type="Rhea" id="RHEA-COMP:10136"/>
        <dbReference type="Rhea" id="RHEA-COMP:20101"/>
        <dbReference type="ChEBI" id="CHEBI:15378"/>
        <dbReference type="ChEBI" id="CHEBI:30616"/>
        <dbReference type="ChEBI" id="CHEBI:46858"/>
        <dbReference type="ChEBI" id="CHEBI:61978"/>
        <dbReference type="ChEBI" id="CHEBI:456216"/>
    </reaction>
</comment>
<dbReference type="EMBL" id="SULI01000017">
    <property type="protein sequence ID" value="TKZ18090.1"/>
    <property type="molecule type" value="Genomic_DNA"/>
</dbReference>
<evidence type="ECO:0000256" key="1">
    <source>
        <dbReference type="ARBA" id="ARBA00004429"/>
    </source>
</evidence>
<dbReference type="Pfam" id="PF23607">
    <property type="entry name" value="WZC_N"/>
    <property type="match status" value="1"/>
</dbReference>
<dbReference type="GO" id="GO:0005524">
    <property type="term" value="F:ATP binding"/>
    <property type="evidence" value="ECO:0007669"/>
    <property type="project" value="UniProtKB-KW"/>
</dbReference>
<evidence type="ECO:0000313" key="20">
    <source>
        <dbReference type="Proteomes" id="UP000306575"/>
    </source>
</evidence>
<dbReference type="PANTHER" id="PTHR32309">
    <property type="entry name" value="TYROSINE-PROTEIN KINASE"/>
    <property type="match status" value="1"/>
</dbReference>
<feature type="domain" description="AAA" evidence="17">
    <location>
        <begin position="543"/>
        <end position="656"/>
    </location>
</feature>
<dbReference type="Pfam" id="PF02706">
    <property type="entry name" value="Wzz"/>
    <property type="match status" value="1"/>
</dbReference>
<keyword evidence="10 15" id="KW-1133">Transmembrane helix</keyword>
<keyword evidence="9" id="KW-0067">ATP-binding</keyword>
<evidence type="ECO:0000256" key="4">
    <source>
        <dbReference type="ARBA" id="ARBA00022519"/>
    </source>
</evidence>
<dbReference type="InterPro" id="IPR025669">
    <property type="entry name" value="AAA_dom"/>
</dbReference>
<protein>
    <submittedName>
        <fullName evidence="19">Polysaccharide biosynthesis tyrosine autokinase</fullName>
        <ecNumber evidence="19">2.7.10.2</ecNumber>
    </submittedName>
</protein>
<dbReference type="NCBIfam" id="TIGR01007">
    <property type="entry name" value="eps_fam"/>
    <property type="match status" value="1"/>
</dbReference>
<evidence type="ECO:0000256" key="6">
    <source>
        <dbReference type="ARBA" id="ARBA00022692"/>
    </source>
</evidence>
<proteinExistence type="inferred from homology"/>
<dbReference type="OrthoDB" id="230260at2"/>
<feature type="domain" description="Polysaccharide chain length determinant N-terminal" evidence="16">
    <location>
        <begin position="16"/>
        <end position="105"/>
    </location>
</feature>
<evidence type="ECO:0000256" key="2">
    <source>
        <dbReference type="ARBA" id="ARBA00008883"/>
    </source>
</evidence>
<keyword evidence="12" id="KW-0829">Tyrosine-protein kinase</keyword>
<keyword evidence="6 15" id="KW-0812">Transmembrane</keyword>
<keyword evidence="8 19" id="KW-0418">Kinase</keyword>
<dbReference type="Proteomes" id="UP000306575">
    <property type="component" value="Unassembled WGS sequence"/>
</dbReference>
<dbReference type="EC" id="2.7.10.2" evidence="19"/>
<evidence type="ECO:0000313" key="19">
    <source>
        <dbReference type="EMBL" id="TKZ18090.1"/>
    </source>
</evidence>
<feature type="coiled-coil region" evidence="14">
    <location>
        <begin position="267"/>
        <end position="315"/>
    </location>
</feature>
<organism evidence="19 20">
    <name type="scientific">Shimia litoralis</name>
    <dbReference type="NCBI Taxonomy" id="420403"/>
    <lineage>
        <taxon>Bacteria</taxon>
        <taxon>Pseudomonadati</taxon>
        <taxon>Pseudomonadota</taxon>
        <taxon>Alphaproteobacteria</taxon>
        <taxon>Rhodobacterales</taxon>
        <taxon>Roseobacteraceae</taxon>
    </lineage>
</organism>
<evidence type="ECO:0000256" key="15">
    <source>
        <dbReference type="SAM" id="Phobius"/>
    </source>
</evidence>
<dbReference type="InterPro" id="IPR005702">
    <property type="entry name" value="Wzc-like_C"/>
</dbReference>
<evidence type="ECO:0000256" key="11">
    <source>
        <dbReference type="ARBA" id="ARBA00023136"/>
    </source>
</evidence>
<evidence type="ECO:0000259" key="17">
    <source>
        <dbReference type="Pfam" id="PF13614"/>
    </source>
</evidence>
<keyword evidence="5 19" id="KW-0808">Transferase</keyword>
<dbReference type="SUPFAM" id="SSF52540">
    <property type="entry name" value="P-loop containing nucleoside triphosphate hydrolases"/>
    <property type="match status" value="1"/>
</dbReference>
<gene>
    <name evidence="19" type="ORF">FAP39_12935</name>
</gene>
<keyword evidence="11 15" id="KW-0472">Membrane</keyword>
<dbReference type="FunFam" id="3.40.50.300:FF:000527">
    <property type="entry name" value="Tyrosine-protein kinase etk"/>
    <property type="match status" value="1"/>
</dbReference>
<keyword evidence="14" id="KW-0175">Coiled coil</keyword>
<dbReference type="Gene3D" id="3.40.50.300">
    <property type="entry name" value="P-loop containing nucleotide triphosphate hydrolases"/>
    <property type="match status" value="1"/>
</dbReference>
<dbReference type="InterPro" id="IPR050445">
    <property type="entry name" value="Bact_polysacc_biosynth/exp"/>
</dbReference>
<dbReference type="InterPro" id="IPR003856">
    <property type="entry name" value="LPS_length_determ_N"/>
</dbReference>
<reference evidence="19 20" key="1">
    <citation type="submission" date="2019-04" db="EMBL/GenBank/DDBJ databases">
        <title>Genome sequence of Pelagicola litoralis CL-ES2.</title>
        <authorList>
            <person name="Cao J."/>
        </authorList>
    </citation>
    <scope>NUCLEOTIDE SEQUENCE [LARGE SCALE GENOMIC DNA]</scope>
    <source>
        <strain evidence="19 20">CL-ES2</strain>
    </source>
</reference>
<dbReference type="RefSeq" id="WP_138016819.1">
    <property type="nucleotide sequence ID" value="NZ_SULI01000017.1"/>
</dbReference>
<evidence type="ECO:0000259" key="16">
    <source>
        <dbReference type="Pfam" id="PF02706"/>
    </source>
</evidence>
<evidence type="ECO:0000256" key="7">
    <source>
        <dbReference type="ARBA" id="ARBA00022741"/>
    </source>
</evidence>
<dbReference type="AlphaFoldDB" id="A0A4U7MXY7"/>
<evidence type="ECO:0000256" key="9">
    <source>
        <dbReference type="ARBA" id="ARBA00022840"/>
    </source>
</evidence>
<evidence type="ECO:0000256" key="5">
    <source>
        <dbReference type="ARBA" id="ARBA00022679"/>
    </source>
</evidence>
<dbReference type="Pfam" id="PF13614">
    <property type="entry name" value="AAA_31"/>
    <property type="match status" value="1"/>
</dbReference>
<evidence type="ECO:0000256" key="8">
    <source>
        <dbReference type="ARBA" id="ARBA00022777"/>
    </source>
</evidence>
<dbReference type="GO" id="GO:0042802">
    <property type="term" value="F:identical protein binding"/>
    <property type="evidence" value="ECO:0007669"/>
    <property type="project" value="UniProtKB-ARBA"/>
</dbReference>
<evidence type="ECO:0000256" key="14">
    <source>
        <dbReference type="SAM" id="Coils"/>
    </source>
</evidence>
<dbReference type="GO" id="GO:0004715">
    <property type="term" value="F:non-membrane spanning protein tyrosine kinase activity"/>
    <property type="evidence" value="ECO:0007669"/>
    <property type="project" value="UniProtKB-EC"/>
</dbReference>
<evidence type="ECO:0000256" key="13">
    <source>
        <dbReference type="ARBA" id="ARBA00053015"/>
    </source>
</evidence>
<accession>A0A4U7MXY7</accession>
<feature type="transmembrane region" description="Helical" evidence="15">
    <location>
        <begin position="31"/>
        <end position="49"/>
    </location>
</feature>
<keyword evidence="3" id="KW-1003">Cell membrane</keyword>
<name>A0A4U7MXY7_9RHOB</name>
<dbReference type="InterPro" id="IPR032807">
    <property type="entry name" value="GNVR"/>
</dbReference>
<dbReference type="GO" id="GO:0005886">
    <property type="term" value="C:plasma membrane"/>
    <property type="evidence" value="ECO:0007669"/>
    <property type="project" value="UniProtKB-SubCell"/>
</dbReference>
<keyword evidence="7" id="KW-0547">Nucleotide-binding</keyword>
<evidence type="ECO:0000256" key="12">
    <source>
        <dbReference type="ARBA" id="ARBA00023137"/>
    </source>
</evidence>
<dbReference type="InterPro" id="IPR027417">
    <property type="entry name" value="P-loop_NTPase"/>
</dbReference>
<evidence type="ECO:0000256" key="10">
    <source>
        <dbReference type="ARBA" id="ARBA00022989"/>
    </source>
</evidence>
<dbReference type="Pfam" id="PF13807">
    <property type="entry name" value="GNVR"/>
    <property type="match status" value="1"/>
</dbReference>
<keyword evidence="4" id="KW-0997">Cell inner membrane</keyword>
<feature type="domain" description="Tyrosine-protein kinase G-rich" evidence="18">
    <location>
        <begin position="379"/>
        <end position="457"/>
    </location>
</feature>